<protein>
    <recommendedName>
        <fullName evidence="2">DUF6589 domain-containing protein</fullName>
    </recommendedName>
</protein>
<proteinExistence type="predicted"/>
<feature type="region of interest" description="Disordered" evidence="1">
    <location>
        <begin position="157"/>
        <end position="189"/>
    </location>
</feature>
<dbReference type="Proteomes" id="UP000054564">
    <property type="component" value="Unassembled WGS sequence"/>
</dbReference>
<evidence type="ECO:0000313" key="4">
    <source>
        <dbReference type="Proteomes" id="UP000054564"/>
    </source>
</evidence>
<reference evidence="4" key="1">
    <citation type="submission" date="2014-03" db="EMBL/GenBank/DDBJ databases">
        <title>The Genome Sequence of Puccinia striiformis f. sp. tritici PST-78.</title>
        <authorList>
            <consortium name="The Broad Institute Genome Sequencing Platform"/>
            <person name="Cuomo C."/>
            <person name="Hulbert S."/>
            <person name="Chen X."/>
            <person name="Walker B."/>
            <person name="Young S.K."/>
            <person name="Zeng Q."/>
            <person name="Gargeya S."/>
            <person name="Fitzgerald M."/>
            <person name="Haas B."/>
            <person name="Abouelleil A."/>
            <person name="Alvarado L."/>
            <person name="Arachchi H.M."/>
            <person name="Berlin A.M."/>
            <person name="Chapman S.B."/>
            <person name="Goldberg J."/>
            <person name="Griggs A."/>
            <person name="Gujja S."/>
            <person name="Hansen M."/>
            <person name="Howarth C."/>
            <person name="Imamovic A."/>
            <person name="Larimer J."/>
            <person name="McCowan C."/>
            <person name="Montmayeur A."/>
            <person name="Murphy C."/>
            <person name="Neiman D."/>
            <person name="Pearson M."/>
            <person name="Priest M."/>
            <person name="Roberts A."/>
            <person name="Saif S."/>
            <person name="Shea T."/>
            <person name="Sisk P."/>
            <person name="Sykes S."/>
            <person name="Wortman J."/>
            <person name="Nusbaum C."/>
            <person name="Birren B."/>
        </authorList>
    </citation>
    <scope>NUCLEOTIDE SEQUENCE [LARGE SCALE GENOMIC DNA]</scope>
    <source>
        <strain evidence="4">race PST-78</strain>
    </source>
</reference>
<feature type="domain" description="DUF6589" evidence="2">
    <location>
        <begin position="365"/>
        <end position="759"/>
    </location>
</feature>
<dbReference type="AlphaFoldDB" id="A0A0L0V3A7"/>
<keyword evidence="4" id="KW-1185">Reference proteome</keyword>
<dbReference type="EMBL" id="AJIL01000130">
    <property type="protein sequence ID" value="KNE93767.1"/>
    <property type="molecule type" value="Genomic_DNA"/>
</dbReference>
<evidence type="ECO:0000313" key="3">
    <source>
        <dbReference type="EMBL" id="KNE93767.1"/>
    </source>
</evidence>
<sequence length="851" mass="96828">MKDLYATNNNQPVEVQKTLDICRALNELPTKMTPKRFIQVFLTSTDSQIVYLRRIWAILKGLPSLLDVLNHVRDQILETDGGGEAWADFVEQEAIKLLAAQQPPRGYYPNGRYHSSTTLKAAVLKDDELQKREMALTTEHMPLLYNLILATLKHRPHTPAHDEPQEESADGDPWRAPANGLDEDDPSTLPGEMGGVSYMYLSGAERLDHRLRQMATTICSMVAFGQNRRHNGLQLTNVIRFVACRVTKWVHDYLNYLGLCSSQRTANTASRTLSKEGEAALRSVMQDRKYAYVAPSICIDDIDMEQRVHDLSVGNRSHTFCGTWGYIHLPNRALLRNLDMSELTLQAYHTAIHGLQNLSIEPHMFLPLREGIKTEEAVWKSQIARVLLEHLALPSDTSAAYSTRPPPVEEISHEKPSIHMLKLMDASDNSAEGIGQVFTTIMLQGGLSGEEFYGRLQPMDGDLGTIQNFNSLRSQRTPSPYGEDSLKNVVFQLGAAHTLWNISSTIFTHHSGDTSDSKNLGAWQYLEALGFPAEKAIQKKDFTLMVNQMEKVFEATLYYCLRVIMKTTRQNIGLNRVKLKTEDWNTIVDQCYMRFCSPEARASAAKHKSSKLSNTLVQLHDFSSVVEAKRSMKVGDVGRLIHVWKKWCLMTQGLTGLTNYLSYLPRLVLLLTVVLPPSMRTYLSHNLLFSPSVRKDHFVAKDQWLEVKNYWLKFLFNKHGKGTQIDRLCRQFSVNIDLLQEMYHSLKRDCGANAIHQSHKNTLSQRSLEMFMMMANRLDILVEFPDKDDNEIKTIDNTDLLGFSKMKQTIRTTDPELKKYKKHLFGEHPEHVLRVVESDNSQEDSSASQDM</sequence>
<evidence type="ECO:0000256" key="1">
    <source>
        <dbReference type="SAM" id="MobiDB-lite"/>
    </source>
</evidence>
<organism evidence="3 4">
    <name type="scientific">Puccinia striiformis f. sp. tritici PST-78</name>
    <dbReference type="NCBI Taxonomy" id="1165861"/>
    <lineage>
        <taxon>Eukaryota</taxon>
        <taxon>Fungi</taxon>
        <taxon>Dikarya</taxon>
        <taxon>Basidiomycota</taxon>
        <taxon>Pucciniomycotina</taxon>
        <taxon>Pucciniomycetes</taxon>
        <taxon>Pucciniales</taxon>
        <taxon>Pucciniaceae</taxon>
        <taxon>Puccinia</taxon>
    </lineage>
</organism>
<evidence type="ECO:0000259" key="2">
    <source>
        <dbReference type="Pfam" id="PF20231"/>
    </source>
</evidence>
<accession>A0A0L0V3A7</accession>
<dbReference type="STRING" id="1165861.A0A0L0V3A7"/>
<comment type="caution">
    <text evidence="3">The sequence shown here is derived from an EMBL/GenBank/DDBJ whole genome shotgun (WGS) entry which is preliminary data.</text>
</comment>
<dbReference type="InterPro" id="IPR046496">
    <property type="entry name" value="DUF6589"/>
</dbReference>
<gene>
    <name evidence="3" type="ORF">PSTG_12870</name>
</gene>
<name>A0A0L0V3A7_9BASI</name>
<dbReference type="Pfam" id="PF20231">
    <property type="entry name" value="DUF6589"/>
    <property type="match status" value="1"/>
</dbReference>